<dbReference type="Gene3D" id="1.10.630.10">
    <property type="entry name" value="Cytochrome P450"/>
    <property type="match status" value="1"/>
</dbReference>
<dbReference type="PANTHER" id="PTHR24305">
    <property type="entry name" value="CYTOCHROME P450"/>
    <property type="match status" value="1"/>
</dbReference>
<keyword evidence="3" id="KW-0408">Iron</keyword>
<dbReference type="GO" id="GO:0016705">
    <property type="term" value="F:oxidoreductase activity, acting on paired donors, with incorporation or reduction of molecular oxygen"/>
    <property type="evidence" value="ECO:0007669"/>
    <property type="project" value="InterPro"/>
</dbReference>
<name>A0AAJ0CR38_9HYPO</name>
<proteinExistence type="predicted"/>
<dbReference type="SUPFAM" id="SSF48264">
    <property type="entry name" value="Cytochrome P450"/>
    <property type="match status" value="1"/>
</dbReference>
<dbReference type="InterPro" id="IPR036396">
    <property type="entry name" value="Cyt_P450_sf"/>
</dbReference>
<dbReference type="GO" id="GO:0004497">
    <property type="term" value="F:monooxygenase activity"/>
    <property type="evidence" value="ECO:0007669"/>
    <property type="project" value="InterPro"/>
</dbReference>
<organism evidence="4 5">
    <name type="scientific">Conoideocrella luteorostrata</name>
    <dbReference type="NCBI Taxonomy" id="1105319"/>
    <lineage>
        <taxon>Eukaryota</taxon>
        <taxon>Fungi</taxon>
        <taxon>Dikarya</taxon>
        <taxon>Ascomycota</taxon>
        <taxon>Pezizomycotina</taxon>
        <taxon>Sordariomycetes</taxon>
        <taxon>Hypocreomycetidae</taxon>
        <taxon>Hypocreales</taxon>
        <taxon>Clavicipitaceae</taxon>
        <taxon>Conoideocrella</taxon>
    </lineage>
</organism>
<dbReference type="AlphaFoldDB" id="A0AAJ0CR38"/>
<dbReference type="GO" id="GO:0020037">
    <property type="term" value="F:heme binding"/>
    <property type="evidence" value="ECO:0007669"/>
    <property type="project" value="InterPro"/>
</dbReference>
<evidence type="ECO:0000256" key="1">
    <source>
        <dbReference type="ARBA" id="ARBA00022617"/>
    </source>
</evidence>
<dbReference type="GO" id="GO:0005506">
    <property type="term" value="F:iron ion binding"/>
    <property type="evidence" value="ECO:0007669"/>
    <property type="project" value="InterPro"/>
</dbReference>
<dbReference type="Proteomes" id="UP001251528">
    <property type="component" value="Unassembled WGS sequence"/>
</dbReference>
<evidence type="ECO:0000313" key="5">
    <source>
        <dbReference type="Proteomes" id="UP001251528"/>
    </source>
</evidence>
<dbReference type="EMBL" id="JASWJB010000134">
    <property type="protein sequence ID" value="KAK2595386.1"/>
    <property type="molecule type" value="Genomic_DNA"/>
</dbReference>
<evidence type="ECO:0000256" key="2">
    <source>
        <dbReference type="ARBA" id="ARBA00022723"/>
    </source>
</evidence>
<evidence type="ECO:0000256" key="3">
    <source>
        <dbReference type="ARBA" id="ARBA00023004"/>
    </source>
</evidence>
<accession>A0AAJ0CR38</accession>
<keyword evidence="2" id="KW-0479">Metal-binding</keyword>
<dbReference type="InterPro" id="IPR001128">
    <property type="entry name" value="Cyt_P450"/>
</dbReference>
<reference evidence="4" key="1">
    <citation type="submission" date="2023-06" db="EMBL/GenBank/DDBJ databases">
        <title>Conoideocrella luteorostrata (Hypocreales: Clavicipitaceae), a potential biocontrol fungus for elongate hemlock scale in United States Christmas tree production areas.</title>
        <authorList>
            <person name="Barrett H."/>
            <person name="Lovett B."/>
            <person name="Macias A.M."/>
            <person name="Stajich J.E."/>
            <person name="Kasson M.T."/>
        </authorList>
    </citation>
    <scope>NUCLEOTIDE SEQUENCE</scope>
    <source>
        <strain evidence="4">ARSEF 14590</strain>
    </source>
</reference>
<keyword evidence="1" id="KW-0349">Heme</keyword>
<evidence type="ECO:0008006" key="6">
    <source>
        <dbReference type="Google" id="ProtNLM"/>
    </source>
</evidence>
<keyword evidence="5" id="KW-1185">Reference proteome</keyword>
<dbReference type="PANTHER" id="PTHR24305:SF226">
    <property type="entry name" value="CYTOCHROME P450 MONOOXYGENASE"/>
    <property type="match status" value="1"/>
</dbReference>
<protein>
    <recommendedName>
        <fullName evidence="6">Cytochrome P450</fullName>
    </recommendedName>
</protein>
<gene>
    <name evidence="4" type="ORF">QQS21_006922</name>
</gene>
<dbReference type="InterPro" id="IPR050121">
    <property type="entry name" value="Cytochrome_P450_monoxygenase"/>
</dbReference>
<evidence type="ECO:0000313" key="4">
    <source>
        <dbReference type="EMBL" id="KAK2595386.1"/>
    </source>
</evidence>
<dbReference type="Pfam" id="PF00067">
    <property type="entry name" value="p450"/>
    <property type="match status" value="1"/>
</dbReference>
<comment type="caution">
    <text evidence="4">The sequence shown here is derived from an EMBL/GenBank/DDBJ whole genome shotgun (WGS) entry which is preliminary data.</text>
</comment>
<sequence length="280" mass="31973">MAKGMAYNASPLTTKARTIINVVDKDIHRRKRRIIAPILSEHSMRAFECSMLQRVAELMQQLKSRSSQIGIIAVTNMSDLCKRLALDVASDIAFGYGLNTLRDDNNRYFFGVFDNWTWRISMQMQFPILKAIGRWFFTIHQVKNELTLRDTVKKIVKKRMDKGHNAFHDLYSLTASQYGLDQQFFHSDLWSKASTLLLAGGGTTAVALSSTVFYLSRYPDCYAKLTEEIRSTFSSVCEIKAGPRLSGCKYLRACIDEALRYNPPVLTPIWRQQDSRDMSG</sequence>